<evidence type="ECO:0000256" key="8">
    <source>
        <dbReference type="ARBA" id="ARBA00023306"/>
    </source>
</evidence>
<keyword evidence="7" id="KW-0539">Nucleus</keyword>
<keyword evidence="8" id="KW-0131">Cell cycle</keyword>
<protein>
    <recommendedName>
        <fullName evidence="11">Borealin C-terminal domain-containing protein</fullName>
    </recommendedName>
</protein>
<name>A0A8K0CU54_IGNLU</name>
<evidence type="ECO:0000256" key="4">
    <source>
        <dbReference type="ARBA" id="ARBA00022454"/>
    </source>
</evidence>
<evidence type="ECO:0000313" key="12">
    <source>
        <dbReference type="EMBL" id="KAF2893664.1"/>
    </source>
</evidence>
<dbReference type="Proteomes" id="UP000801492">
    <property type="component" value="Unassembled WGS sequence"/>
</dbReference>
<evidence type="ECO:0000256" key="2">
    <source>
        <dbReference type="ARBA" id="ARBA00004584"/>
    </source>
</evidence>
<evidence type="ECO:0000256" key="5">
    <source>
        <dbReference type="ARBA" id="ARBA00022618"/>
    </source>
</evidence>
<keyword evidence="4" id="KW-0158">Chromosome</keyword>
<dbReference type="InterPro" id="IPR018867">
    <property type="entry name" value="Cell_div_borealin"/>
</dbReference>
<sequence>MPRTKFPKTSSNKDSKPTKAQLTQESINCYFKALEDELKRREEKITAEFERIMLKTNSTLSETTLKFSRQDAGKTMTELRKEQVNASVYEVNSSKSIHANMTKSIHKSNNETKNGKALLQSRLHSTIKKAKHIGRPSRSLSRSKLQQAAQTLSSFKTPLQKTISALSFGTITPKVKPNIPQVVLRRPKQGEMALSMQGSPLMVSSVSSDALANVNIPLQDGRILTIQPQRGLRTSQIPDFDPETRRQIETLRDNLNKVCARPLYP</sequence>
<dbReference type="AlphaFoldDB" id="A0A8K0CU54"/>
<comment type="caution">
    <text evidence="12">The sequence shown here is derived from an EMBL/GenBank/DDBJ whole genome shotgun (WGS) entry which is preliminary data.</text>
</comment>
<dbReference type="GO" id="GO:0051301">
    <property type="term" value="P:cell division"/>
    <property type="evidence" value="ECO:0007669"/>
    <property type="project" value="UniProtKB-KW"/>
</dbReference>
<evidence type="ECO:0000256" key="10">
    <source>
        <dbReference type="SAM" id="MobiDB-lite"/>
    </source>
</evidence>
<organism evidence="12 13">
    <name type="scientific">Ignelater luminosus</name>
    <name type="common">Cucubano</name>
    <name type="synonym">Pyrophorus luminosus</name>
    <dbReference type="NCBI Taxonomy" id="2038154"/>
    <lineage>
        <taxon>Eukaryota</taxon>
        <taxon>Metazoa</taxon>
        <taxon>Ecdysozoa</taxon>
        <taxon>Arthropoda</taxon>
        <taxon>Hexapoda</taxon>
        <taxon>Insecta</taxon>
        <taxon>Pterygota</taxon>
        <taxon>Neoptera</taxon>
        <taxon>Endopterygota</taxon>
        <taxon>Coleoptera</taxon>
        <taxon>Polyphaga</taxon>
        <taxon>Elateriformia</taxon>
        <taxon>Elateroidea</taxon>
        <taxon>Elateridae</taxon>
        <taxon>Agrypninae</taxon>
        <taxon>Pyrophorini</taxon>
        <taxon>Ignelater</taxon>
    </lineage>
</organism>
<feature type="region of interest" description="Disordered" evidence="10">
    <location>
        <begin position="1"/>
        <end position="21"/>
    </location>
</feature>
<evidence type="ECO:0000256" key="9">
    <source>
        <dbReference type="ARBA" id="ARBA00023328"/>
    </source>
</evidence>
<keyword evidence="13" id="KW-1185">Reference proteome</keyword>
<evidence type="ECO:0000256" key="3">
    <source>
        <dbReference type="ARBA" id="ARBA00009914"/>
    </source>
</evidence>
<evidence type="ECO:0000256" key="6">
    <source>
        <dbReference type="ARBA" id="ARBA00022776"/>
    </source>
</evidence>
<reference evidence="12" key="1">
    <citation type="submission" date="2019-08" db="EMBL/GenBank/DDBJ databases">
        <title>The genome of the North American firefly Photinus pyralis.</title>
        <authorList>
            <consortium name="Photinus pyralis genome working group"/>
            <person name="Fallon T.R."/>
            <person name="Sander Lower S.E."/>
            <person name="Weng J.-K."/>
        </authorList>
    </citation>
    <scope>NUCLEOTIDE SEQUENCE</scope>
    <source>
        <strain evidence="12">TRF0915ILg1</strain>
        <tissue evidence="12">Whole body</tissue>
    </source>
</reference>
<dbReference type="OrthoDB" id="6360905at2759"/>
<keyword evidence="6" id="KW-0498">Mitosis</keyword>
<dbReference type="EMBL" id="VTPC01007781">
    <property type="protein sequence ID" value="KAF2893664.1"/>
    <property type="molecule type" value="Genomic_DNA"/>
</dbReference>
<keyword evidence="9" id="KW-0137">Centromere</keyword>
<dbReference type="GO" id="GO:0032133">
    <property type="term" value="C:chromosome passenger complex"/>
    <property type="evidence" value="ECO:0007669"/>
    <property type="project" value="TreeGrafter"/>
</dbReference>
<keyword evidence="5" id="KW-0132">Cell division</keyword>
<accession>A0A8K0CU54</accession>
<gene>
    <name evidence="12" type="ORF">ILUMI_12519</name>
</gene>
<dbReference type="GO" id="GO:0005634">
    <property type="term" value="C:nucleus"/>
    <property type="evidence" value="ECO:0007669"/>
    <property type="project" value="UniProtKB-SubCell"/>
</dbReference>
<dbReference type="PANTHER" id="PTHR16040">
    <property type="entry name" value="AUSTRALIN, ISOFORM A-RELATED"/>
    <property type="match status" value="1"/>
</dbReference>
<comment type="similarity">
    <text evidence="3">Belongs to the borealin family.</text>
</comment>
<dbReference type="Pfam" id="PF10512">
    <property type="entry name" value="Borealin"/>
    <property type="match status" value="1"/>
</dbReference>
<evidence type="ECO:0000256" key="1">
    <source>
        <dbReference type="ARBA" id="ARBA00004123"/>
    </source>
</evidence>
<dbReference type="InterPro" id="IPR046466">
    <property type="entry name" value="Borealin_C"/>
</dbReference>
<dbReference type="GO" id="GO:0051233">
    <property type="term" value="C:spindle midzone"/>
    <property type="evidence" value="ECO:0007669"/>
    <property type="project" value="TreeGrafter"/>
</dbReference>
<dbReference type="GO" id="GO:0000070">
    <property type="term" value="P:mitotic sister chromatid segregation"/>
    <property type="evidence" value="ECO:0007669"/>
    <property type="project" value="TreeGrafter"/>
</dbReference>
<dbReference type="PANTHER" id="PTHR16040:SF7">
    <property type="entry name" value="AUSTRALIN, ISOFORM A-RELATED"/>
    <property type="match status" value="1"/>
</dbReference>
<evidence type="ECO:0000259" key="11">
    <source>
        <dbReference type="Pfam" id="PF10512"/>
    </source>
</evidence>
<proteinExistence type="inferred from homology"/>
<dbReference type="GO" id="GO:0000775">
    <property type="term" value="C:chromosome, centromeric region"/>
    <property type="evidence" value="ECO:0007669"/>
    <property type="project" value="UniProtKB-SubCell"/>
</dbReference>
<comment type="subcellular location">
    <subcellularLocation>
        <location evidence="2">Chromosome</location>
        <location evidence="2">Centromere</location>
    </subcellularLocation>
    <subcellularLocation>
        <location evidence="1">Nucleus</location>
    </subcellularLocation>
</comment>
<evidence type="ECO:0000256" key="7">
    <source>
        <dbReference type="ARBA" id="ARBA00023242"/>
    </source>
</evidence>
<feature type="domain" description="Borealin C-terminal" evidence="11">
    <location>
        <begin position="153"/>
        <end position="260"/>
    </location>
</feature>
<evidence type="ECO:0000313" key="13">
    <source>
        <dbReference type="Proteomes" id="UP000801492"/>
    </source>
</evidence>